<dbReference type="Gene3D" id="1.10.287.3980">
    <property type="match status" value="1"/>
</dbReference>
<evidence type="ECO:0000256" key="1">
    <source>
        <dbReference type="ARBA" id="ARBA00010111"/>
    </source>
</evidence>
<keyword evidence="4" id="KW-0934">Plastid</keyword>
<dbReference type="GO" id="GO:0003735">
    <property type="term" value="F:structural constituent of ribosome"/>
    <property type="evidence" value="ECO:0007669"/>
    <property type="project" value="InterPro"/>
</dbReference>
<evidence type="ECO:0000256" key="2">
    <source>
        <dbReference type="ARBA" id="ARBA00022980"/>
    </source>
</evidence>
<dbReference type="PROSITE" id="PS00784">
    <property type="entry name" value="RIBOSOMAL_L34"/>
    <property type="match status" value="1"/>
</dbReference>
<organism evidence="4">
    <name type="scientific">Pseudellipsoidion edaphicum</name>
    <dbReference type="NCBI Taxonomy" id="1431838"/>
    <lineage>
        <taxon>Eukaryota</taxon>
        <taxon>Sar</taxon>
        <taxon>Stramenopiles</taxon>
        <taxon>Ochrophyta</taxon>
        <taxon>Eustigmatophyceae</taxon>
        <taxon>Eustigmatales</taxon>
        <taxon>Neomonodaceae</taxon>
        <taxon>Pseudellipsoidion</taxon>
    </lineage>
</organism>
<reference evidence="4" key="1">
    <citation type="journal article" date="2019" name="Genome Biol. Evol.">
        <title>Plastid Genomes and Proteins Illuminate the Evolution of Eustigmatophyte Algae and Their Bacterial Endosymbionts.</title>
        <authorList>
            <person name="Sevcikova T."/>
            <person name="Yurchenko T."/>
            <person name="Fawley K.P."/>
            <person name="Amaral R."/>
            <person name="Strnad H."/>
            <person name="Santos L.M."/>
            <person name="Fawley M.W."/>
            <person name="Elias M."/>
        </authorList>
    </citation>
    <scope>NUCLEOTIDE SEQUENCE</scope>
    <source>
        <strain evidence="4">CAUP Q 401</strain>
    </source>
</reference>
<proteinExistence type="inferred from homology"/>
<dbReference type="GeneID" id="38948260"/>
<dbReference type="GO" id="GO:0005840">
    <property type="term" value="C:ribosome"/>
    <property type="evidence" value="ECO:0007669"/>
    <property type="project" value="UniProtKB-KW"/>
</dbReference>
<accession>A0A410D2S7</accession>
<evidence type="ECO:0000256" key="3">
    <source>
        <dbReference type="ARBA" id="ARBA00023274"/>
    </source>
</evidence>
<dbReference type="Pfam" id="PF00468">
    <property type="entry name" value="Ribosomal_L34"/>
    <property type="match status" value="1"/>
</dbReference>
<dbReference type="InterPro" id="IPR000271">
    <property type="entry name" value="Ribosomal_bL34"/>
</dbReference>
<dbReference type="GO" id="GO:1990904">
    <property type="term" value="C:ribonucleoprotein complex"/>
    <property type="evidence" value="ECO:0007669"/>
    <property type="project" value="UniProtKB-KW"/>
</dbReference>
<name>A0A410D2S7_9STRA</name>
<protein>
    <submittedName>
        <fullName evidence="4">Ribosomal protein L34</fullName>
    </submittedName>
</protein>
<dbReference type="GO" id="GO:0006412">
    <property type="term" value="P:translation"/>
    <property type="evidence" value="ECO:0007669"/>
    <property type="project" value="InterPro"/>
</dbReference>
<dbReference type="EMBL" id="MK281457">
    <property type="protein sequence ID" value="QAA12030.1"/>
    <property type="molecule type" value="Genomic_DNA"/>
</dbReference>
<gene>
    <name evidence="4" type="primary">rpl34</name>
</gene>
<keyword evidence="2 4" id="KW-0689">Ribosomal protein</keyword>
<comment type="similarity">
    <text evidence="1">Belongs to the bacterial ribosomal protein bL34 family.</text>
</comment>
<evidence type="ECO:0000313" key="4">
    <source>
        <dbReference type="EMBL" id="QAA12030.1"/>
    </source>
</evidence>
<dbReference type="AlphaFoldDB" id="A0A410D2S7"/>
<dbReference type="HAMAP" id="MF_00391">
    <property type="entry name" value="Ribosomal_bL34"/>
    <property type="match status" value="1"/>
</dbReference>
<sequence length="49" mass="5751">MTKRTLEGTNRKSLKKSGFRARMKTKNGQNIINARRKKNRTKLAKPKHK</sequence>
<geneLocation type="plastid" evidence="4"/>
<dbReference type="NCBIfam" id="TIGR01030">
    <property type="entry name" value="rpmH_bact"/>
    <property type="match status" value="1"/>
</dbReference>
<dbReference type="RefSeq" id="YP_009551099.1">
    <property type="nucleotide sequence ID" value="NC_040299.1"/>
</dbReference>
<keyword evidence="3" id="KW-0687">Ribonucleoprotein</keyword>
<dbReference type="InterPro" id="IPR020939">
    <property type="entry name" value="Ribosomal_bL34_CS"/>
</dbReference>